<evidence type="ECO:0000256" key="1">
    <source>
        <dbReference type="ARBA" id="ARBA00023125"/>
    </source>
</evidence>
<evidence type="ECO:0000313" key="4">
    <source>
        <dbReference type="Proteomes" id="UP001597073"/>
    </source>
</evidence>
<dbReference type="Proteomes" id="UP001597073">
    <property type="component" value="Unassembled WGS sequence"/>
</dbReference>
<comment type="caution">
    <text evidence="3">The sequence shown here is derived from an EMBL/GenBank/DDBJ whole genome shotgun (WGS) entry which is preliminary data.</text>
</comment>
<gene>
    <name evidence="3" type="ORF">ACFQZI_14805</name>
</gene>
<evidence type="ECO:0000313" key="3">
    <source>
        <dbReference type="EMBL" id="MFD0766131.1"/>
    </source>
</evidence>
<feature type="domain" description="Phage integrase SAM-like" evidence="2">
    <location>
        <begin position="4"/>
        <end position="88"/>
    </location>
</feature>
<keyword evidence="4" id="KW-1185">Reference proteome</keyword>
<sequence length="93" mass="11406">MLARGTMKNYYTTAAYLKEFVKHEFRRSDIYLSELDYSFIAKLENFLRRHQPENHQKKLENNGLMKHLERFRKIIRLAVKMDELDKYPSLYFN</sequence>
<evidence type="ECO:0000259" key="2">
    <source>
        <dbReference type="Pfam" id="PF13102"/>
    </source>
</evidence>
<protein>
    <submittedName>
        <fullName evidence="3">Phage integrase SAM-like domain-containing protein</fullName>
    </submittedName>
</protein>
<keyword evidence="1" id="KW-0238">DNA-binding</keyword>
<reference evidence="4" key="1">
    <citation type="journal article" date="2019" name="Int. J. Syst. Evol. Microbiol.">
        <title>The Global Catalogue of Microorganisms (GCM) 10K type strain sequencing project: providing services to taxonomists for standard genome sequencing and annotation.</title>
        <authorList>
            <consortium name="The Broad Institute Genomics Platform"/>
            <consortium name="The Broad Institute Genome Sequencing Center for Infectious Disease"/>
            <person name="Wu L."/>
            <person name="Ma J."/>
        </authorList>
    </citation>
    <scope>NUCLEOTIDE SEQUENCE [LARGE SCALE GENOMIC DNA]</scope>
    <source>
        <strain evidence="4">CCUG 60742</strain>
    </source>
</reference>
<name>A0ABW2ZJ29_9SPHI</name>
<dbReference type="InterPro" id="IPR025269">
    <property type="entry name" value="SAM-like_dom"/>
</dbReference>
<proteinExistence type="predicted"/>
<dbReference type="Pfam" id="PF13102">
    <property type="entry name" value="Phage_int_SAM_5"/>
    <property type="match status" value="1"/>
</dbReference>
<dbReference type="InterPro" id="IPR010998">
    <property type="entry name" value="Integrase_recombinase_N"/>
</dbReference>
<dbReference type="Gene3D" id="1.10.150.130">
    <property type="match status" value="1"/>
</dbReference>
<dbReference type="RefSeq" id="WP_377143771.1">
    <property type="nucleotide sequence ID" value="NZ_JBHTIA010000011.1"/>
</dbReference>
<organism evidence="3 4">
    <name type="scientific">Mucilaginibacter lutimaris</name>
    <dbReference type="NCBI Taxonomy" id="931629"/>
    <lineage>
        <taxon>Bacteria</taxon>
        <taxon>Pseudomonadati</taxon>
        <taxon>Bacteroidota</taxon>
        <taxon>Sphingobacteriia</taxon>
        <taxon>Sphingobacteriales</taxon>
        <taxon>Sphingobacteriaceae</taxon>
        <taxon>Mucilaginibacter</taxon>
    </lineage>
</organism>
<accession>A0ABW2ZJ29</accession>
<dbReference type="EMBL" id="JBHTIA010000011">
    <property type="protein sequence ID" value="MFD0766131.1"/>
    <property type="molecule type" value="Genomic_DNA"/>
</dbReference>